<sequence length="59" mass="6846">MVMADGAAAWHRTMEAEGWRRVWPFTHADLSRTGDALRSDAEAIIFLSFGWESQCYQRR</sequence>
<evidence type="ECO:0000313" key="1">
    <source>
        <dbReference type="EMBL" id="MBX60893.1"/>
    </source>
</evidence>
<reference evidence="1" key="1">
    <citation type="submission" date="2018-02" db="EMBL/GenBank/DDBJ databases">
        <title>Rhizophora mucronata_Transcriptome.</title>
        <authorList>
            <person name="Meera S.P."/>
            <person name="Sreeshan A."/>
            <person name="Augustine A."/>
        </authorList>
    </citation>
    <scope>NUCLEOTIDE SEQUENCE</scope>
    <source>
        <tissue evidence="1">Leaf</tissue>
    </source>
</reference>
<name>A0A2P2Q1X0_RHIMU</name>
<dbReference type="AlphaFoldDB" id="A0A2P2Q1X0"/>
<dbReference type="EMBL" id="GGEC01080409">
    <property type="protein sequence ID" value="MBX60893.1"/>
    <property type="molecule type" value="Transcribed_RNA"/>
</dbReference>
<accession>A0A2P2Q1X0</accession>
<organism evidence="1">
    <name type="scientific">Rhizophora mucronata</name>
    <name type="common">Asiatic mangrove</name>
    <dbReference type="NCBI Taxonomy" id="61149"/>
    <lineage>
        <taxon>Eukaryota</taxon>
        <taxon>Viridiplantae</taxon>
        <taxon>Streptophyta</taxon>
        <taxon>Embryophyta</taxon>
        <taxon>Tracheophyta</taxon>
        <taxon>Spermatophyta</taxon>
        <taxon>Magnoliopsida</taxon>
        <taxon>eudicotyledons</taxon>
        <taxon>Gunneridae</taxon>
        <taxon>Pentapetalae</taxon>
        <taxon>rosids</taxon>
        <taxon>fabids</taxon>
        <taxon>Malpighiales</taxon>
        <taxon>Rhizophoraceae</taxon>
        <taxon>Rhizophora</taxon>
    </lineage>
</organism>
<protein>
    <submittedName>
        <fullName evidence="1">Fructose-bisphosphate aldolase</fullName>
    </submittedName>
</protein>
<proteinExistence type="predicted"/>